<dbReference type="RefSeq" id="WP_388035700.1">
    <property type="nucleotide sequence ID" value="NZ_JBHUEK010000007.1"/>
</dbReference>
<dbReference type="Proteomes" id="UP001597227">
    <property type="component" value="Unassembled WGS sequence"/>
</dbReference>
<organism evidence="1 2">
    <name type="scientific">Fredinandcohnia salidurans</name>
    <dbReference type="NCBI Taxonomy" id="2595041"/>
    <lineage>
        <taxon>Bacteria</taxon>
        <taxon>Bacillati</taxon>
        <taxon>Bacillota</taxon>
        <taxon>Bacilli</taxon>
        <taxon>Bacillales</taxon>
        <taxon>Bacillaceae</taxon>
        <taxon>Fredinandcohnia</taxon>
    </lineage>
</organism>
<sequence>MKHYYCSTFSKDYTYKGLLLYHSLEKHDKDFEFFMICLHEEAKALFEKMNLPHATIISMEEIEKDDKELLSVKNSRNDKEYIWTSKASICLYLFKHFSEINHIVWLDGDTLFLSDPEPIFTEWGDYSITLTEEKWREEHSFLGDTNGVYNTGYMGFKRDEHAMECLHWFREKLIEWCFDKWEHGLWSDQVYANDWMKRFKNVGIIENIGVNLTPYIINYRYNDRSIIKSGNDIYIDHEKVIFFHYYGFKYFDGNVFDICHYVMNQRDDVIEHLYIPYLNACNEIMDKIKAVDNTFTIEKNSKDYHVRNYFNLQANMSTDETYDLCTIISAKNLAQGLALYHSLKKHTPNFRLWICCLDDRTYSLLNKMNLDHAILITLKNIEGNELLSIKDSRSFDEYSRTLKASFISYVLKNNYTVKSVIYTDVDMYFFTDVRNVFHELNEQHPISMVPRRASAEEEKKYGVYDSGLIGFYRNEISFDCLFKWKKDCVNWCFDVVEDGRWADQKYLDQWIHHFPTGKVIETPHTTAGPWNVKESLHADKLFAYHYSGFVILNQIEFDLCNTNTLNENMINSIYSPYVKAVKEEMEKIKSVDEHFYKSDHRSNADYKALNYFHIDHL</sequence>
<gene>
    <name evidence="1" type="ORF">ACFSFW_05090</name>
</gene>
<dbReference type="Pfam" id="PF01501">
    <property type="entry name" value="Glyco_transf_8"/>
    <property type="match status" value="1"/>
</dbReference>
<reference evidence="2" key="1">
    <citation type="journal article" date="2019" name="Int. J. Syst. Evol. Microbiol.">
        <title>The Global Catalogue of Microorganisms (GCM) 10K type strain sequencing project: providing services to taxonomists for standard genome sequencing and annotation.</title>
        <authorList>
            <consortium name="The Broad Institute Genomics Platform"/>
            <consortium name="The Broad Institute Genome Sequencing Center for Infectious Disease"/>
            <person name="Wu L."/>
            <person name="Ma J."/>
        </authorList>
    </citation>
    <scope>NUCLEOTIDE SEQUENCE [LARGE SCALE GENOMIC DNA]</scope>
    <source>
        <strain evidence="2">CCUG 15531</strain>
    </source>
</reference>
<keyword evidence="2" id="KW-1185">Reference proteome</keyword>
<dbReference type="InterPro" id="IPR002495">
    <property type="entry name" value="Glyco_trans_8"/>
</dbReference>
<comment type="caution">
    <text evidence="1">The sequence shown here is derived from an EMBL/GenBank/DDBJ whole genome shotgun (WGS) entry which is preliminary data.</text>
</comment>
<dbReference type="SUPFAM" id="SSF53448">
    <property type="entry name" value="Nucleotide-diphospho-sugar transferases"/>
    <property type="match status" value="2"/>
</dbReference>
<name>A0ABW4MJ48_9BACI</name>
<proteinExistence type="predicted"/>
<dbReference type="Gene3D" id="3.90.550.10">
    <property type="entry name" value="Spore Coat Polysaccharide Biosynthesis Protein SpsA, Chain A"/>
    <property type="match status" value="2"/>
</dbReference>
<evidence type="ECO:0000313" key="2">
    <source>
        <dbReference type="Proteomes" id="UP001597227"/>
    </source>
</evidence>
<evidence type="ECO:0000313" key="1">
    <source>
        <dbReference type="EMBL" id="MFD1778034.1"/>
    </source>
</evidence>
<accession>A0ABW4MJ48</accession>
<dbReference type="InterPro" id="IPR029044">
    <property type="entry name" value="Nucleotide-diphossugar_trans"/>
</dbReference>
<protein>
    <submittedName>
        <fullName evidence="1">Glycosyltransferase</fullName>
    </submittedName>
</protein>
<dbReference type="EMBL" id="JBHUEK010000007">
    <property type="protein sequence ID" value="MFD1778034.1"/>
    <property type="molecule type" value="Genomic_DNA"/>
</dbReference>